<dbReference type="PRINTS" id="PR00598">
    <property type="entry name" value="HTHMARR"/>
</dbReference>
<protein>
    <submittedName>
        <fullName evidence="6">MarR family transcriptional regulator</fullName>
    </submittedName>
</protein>
<feature type="domain" description="HTH marR-type" evidence="5">
    <location>
        <begin position="68"/>
        <end position="200"/>
    </location>
</feature>
<dbReference type="InterPro" id="IPR000835">
    <property type="entry name" value="HTH_MarR-typ"/>
</dbReference>
<evidence type="ECO:0000256" key="4">
    <source>
        <dbReference type="SAM" id="MobiDB-lite"/>
    </source>
</evidence>
<keyword evidence="2" id="KW-0238">DNA-binding</keyword>
<evidence type="ECO:0000256" key="3">
    <source>
        <dbReference type="ARBA" id="ARBA00023163"/>
    </source>
</evidence>
<dbReference type="PANTHER" id="PTHR33164:SF64">
    <property type="entry name" value="TRANSCRIPTIONAL REGULATOR SLYA"/>
    <property type="match status" value="1"/>
</dbReference>
<accession>A0ABX4U091</accession>
<comment type="caution">
    <text evidence="6">The sequence shown here is derived from an EMBL/GenBank/DDBJ whole genome shotgun (WGS) entry which is preliminary data.</text>
</comment>
<dbReference type="Pfam" id="PF12802">
    <property type="entry name" value="MarR_2"/>
    <property type="match status" value="1"/>
</dbReference>
<proteinExistence type="predicted"/>
<dbReference type="EMBL" id="PJCJ01000008">
    <property type="protein sequence ID" value="PLV13614.1"/>
    <property type="molecule type" value="Genomic_DNA"/>
</dbReference>
<reference evidence="6 7" key="1">
    <citation type="submission" date="2017-12" db="EMBL/GenBank/DDBJ databases">
        <title>Detection of the carbapenemase gene blaVIM-5 in members of the Pseudomonas putida group isolated from polluted Nigerian wetlands.</title>
        <authorList>
            <person name="Adelowo O."/>
            <person name="Vollmers J."/>
            <person name="Maeusezahl I."/>
            <person name="Kaster A.-K."/>
            <person name="Mueller J.A."/>
        </authorList>
    </citation>
    <scope>NUCLEOTIDE SEQUENCE [LARGE SCALE GENOMIC DNA]</scope>
    <source>
        <strain evidence="6 7">MR69</strain>
    </source>
</reference>
<keyword evidence="1" id="KW-0805">Transcription regulation</keyword>
<name>A0ABX4U091_PSEDL</name>
<gene>
    <name evidence="6" type="ORF">CXG47_15160</name>
</gene>
<evidence type="ECO:0000256" key="2">
    <source>
        <dbReference type="ARBA" id="ARBA00023125"/>
    </source>
</evidence>
<dbReference type="PROSITE" id="PS50995">
    <property type="entry name" value="HTH_MARR_2"/>
    <property type="match status" value="1"/>
</dbReference>
<evidence type="ECO:0000259" key="5">
    <source>
        <dbReference type="PROSITE" id="PS50995"/>
    </source>
</evidence>
<keyword evidence="7" id="KW-1185">Reference proteome</keyword>
<dbReference type="SUPFAM" id="SSF46785">
    <property type="entry name" value="Winged helix' DNA-binding domain"/>
    <property type="match status" value="1"/>
</dbReference>
<dbReference type="Proteomes" id="UP000234744">
    <property type="component" value="Unassembled WGS sequence"/>
</dbReference>
<evidence type="ECO:0000256" key="1">
    <source>
        <dbReference type="ARBA" id="ARBA00023015"/>
    </source>
</evidence>
<evidence type="ECO:0000313" key="6">
    <source>
        <dbReference type="EMBL" id="PLV13614.1"/>
    </source>
</evidence>
<organism evidence="6 7">
    <name type="scientific">Pseudomonas plecoglossicida</name>
    <dbReference type="NCBI Taxonomy" id="70775"/>
    <lineage>
        <taxon>Bacteria</taxon>
        <taxon>Pseudomonadati</taxon>
        <taxon>Pseudomonadota</taxon>
        <taxon>Gammaproteobacteria</taxon>
        <taxon>Pseudomonadales</taxon>
        <taxon>Pseudomonadaceae</taxon>
        <taxon>Pseudomonas</taxon>
    </lineage>
</organism>
<keyword evidence="3" id="KW-0804">Transcription</keyword>
<feature type="compositionally biased region" description="Low complexity" evidence="4">
    <location>
        <begin position="1"/>
        <end position="37"/>
    </location>
</feature>
<dbReference type="RefSeq" id="WP_079867616.1">
    <property type="nucleotide sequence ID" value="NZ_PJCJ01000008.1"/>
</dbReference>
<evidence type="ECO:0000313" key="7">
    <source>
        <dbReference type="Proteomes" id="UP000234744"/>
    </source>
</evidence>
<dbReference type="Gene3D" id="1.10.10.10">
    <property type="entry name" value="Winged helix-like DNA-binding domain superfamily/Winged helix DNA-binding domain"/>
    <property type="match status" value="1"/>
</dbReference>
<sequence length="214" mass="23883">MATQKTTPKAAKTVSKTGTTKTATKKTPATKTTASPARSKKAAAVELDEALEQTSTLPAHDDESALLNVRIAFHLHDVSRMRRAAYDQVMKPIGITRAQWWVLAHLSRQDGMMQTQLADLLEVGKASVGTLLERLEAAKLIERRPDAVDKRAKRVYMLRSAHQVMKTLMQEEAKFNDRVLAGLTLDDRENLLRMLARIKKALSDVEVPKDLELE</sequence>
<dbReference type="InterPro" id="IPR036390">
    <property type="entry name" value="WH_DNA-bd_sf"/>
</dbReference>
<dbReference type="InterPro" id="IPR036388">
    <property type="entry name" value="WH-like_DNA-bd_sf"/>
</dbReference>
<feature type="region of interest" description="Disordered" evidence="4">
    <location>
        <begin position="1"/>
        <end position="40"/>
    </location>
</feature>
<dbReference type="InterPro" id="IPR039422">
    <property type="entry name" value="MarR/SlyA-like"/>
</dbReference>
<dbReference type="PANTHER" id="PTHR33164">
    <property type="entry name" value="TRANSCRIPTIONAL REGULATOR, MARR FAMILY"/>
    <property type="match status" value="1"/>
</dbReference>
<dbReference type="SMART" id="SM00347">
    <property type="entry name" value="HTH_MARR"/>
    <property type="match status" value="1"/>
</dbReference>